<feature type="domain" description="Anti-sigma K factor RskA C-terminal" evidence="10">
    <location>
        <begin position="118"/>
        <end position="276"/>
    </location>
</feature>
<accession>A0ABP7RH98</accession>
<evidence type="ECO:0000256" key="8">
    <source>
        <dbReference type="ARBA" id="ARBA00030803"/>
    </source>
</evidence>
<keyword evidence="3" id="KW-1003">Cell membrane</keyword>
<dbReference type="InterPro" id="IPR018764">
    <property type="entry name" value="RskA_C"/>
</dbReference>
<keyword evidence="6 9" id="KW-0472">Membrane</keyword>
<evidence type="ECO:0000313" key="12">
    <source>
        <dbReference type="Proteomes" id="UP001500567"/>
    </source>
</evidence>
<gene>
    <name evidence="11" type="ORF">GCM10022408_05300</name>
</gene>
<organism evidence="11 12">
    <name type="scientific">Hymenobacter fastidiosus</name>
    <dbReference type="NCBI Taxonomy" id="486264"/>
    <lineage>
        <taxon>Bacteria</taxon>
        <taxon>Pseudomonadati</taxon>
        <taxon>Bacteroidota</taxon>
        <taxon>Cytophagia</taxon>
        <taxon>Cytophagales</taxon>
        <taxon>Hymenobacteraceae</taxon>
        <taxon>Hymenobacter</taxon>
    </lineage>
</organism>
<dbReference type="PANTHER" id="PTHR37461">
    <property type="entry name" value="ANTI-SIGMA-K FACTOR RSKA"/>
    <property type="match status" value="1"/>
</dbReference>
<keyword evidence="5 9" id="KW-1133">Transmembrane helix</keyword>
<dbReference type="InterPro" id="IPR041916">
    <property type="entry name" value="Anti_sigma_zinc_sf"/>
</dbReference>
<evidence type="ECO:0000256" key="2">
    <source>
        <dbReference type="ARBA" id="ARBA00004236"/>
    </source>
</evidence>
<evidence type="ECO:0000256" key="7">
    <source>
        <dbReference type="ARBA" id="ARBA00029829"/>
    </source>
</evidence>
<evidence type="ECO:0000256" key="3">
    <source>
        <dbReference type="ARBA" id="ARBA00022475"/>
    </source>
</evidence>
<keyword evidence="12" id="KW-1185">Reference proteome</keyword>
<dbReference type="Pfam" id="PF10099">
    <property type="entry name" value="RskA_C"/>
    <property type="match status" value="1"/>
</dbReference>
<evidence type="ECO:0000256" key="9">
    <source>
        <dbReference type="SAM" id="Phobius"/>
    </source>
</evidence>
<dbReference type="InterPro" id="IPR051474">
    <property type="entry name" value="Anti-sigma-K/W_factor"/>
</dbReference>
<feature type="transmembrane region" description="Helical" evidence="9">
    <location>
        <begin position="112"/>
        <end position="134"/>
    </location>
</feature>
<sequence>MDIQEYIESGILEEYALGVLSKAERAQVEQRAAESPEIQQELDLISQTVELYAEAHAQTPPAGMRERVLAGWQTAIHQQPTNLEAPAVAMAAPTEPVVRQLVPTAETPNSGFSWMMAASVALLLFSAAANMVLYNRWKDAETSLVIAQNEQSRVATTMQATNKSLAAEVRVLRNDEFRAIDLAGTAAAPTAKARILYNAATKAVFVDVRSLPAPPAGKQYQLWALDNGKPVDAGVLVAATTAGDSLQQMKDIDSAQAFAMTVEPEGGSENPTLSTMTVLGKF</sequence>
<comment type="caution">
    <text evidence="11">The sequence shown here is derived from an EMBL/GenBank/DDBJ whole genome shotgun (WGS) entry which is preliminary data.</text>
</comment>
<evidence type="ECO:0000256" key="5">
    <source>
        <dbReference type="ARBA" id="ARBA00022989"/>
    </source>
</evidence>
<reference evidence="12" key="1">
    <citation type="journal article" date="2019" name="Int. J. Syst. Evol. Microbiol.">
        <title>The Global Catalogue of Microorganisms (GCM) 10K type strain sequencing project: providing services to taxonomists for standard genome sequencing and annotation.</title>
        <authorList>
            <consortium name="The Broad Institute Genomics Platform"/>
            <consortium name="The Broad Institute Genome Sequencing Center for Infectious Disease"/>
            <person name="Wu L."/>
            <person name="Ma J."/>
        </authorList>
    </citation>
    <scope>NUCLEOTIDE SEQUENCE [LARGE SCALE GENOMIC DNA]</scope>
    <source>
        <strain evidence="12">JCM 17224</strain>
    </source>
</reference>
<dbReference type="PANTHER" id="PTHR37461:SF1">
    <property type="entry name" value="ANTI-SIGMA-K FACTOR RSKA"/>
    <property type="match status" value="1"/>
</dbReference>
<dbReference type="Gene3D" id="1.10.10.1320">
    <property type="entry name" value="Anti-sigma factor, zinc-finger domain"/>
    <property type="match status" value="1"/>
</dbReference>
<dbReference type="EMBL" id="BAABDJ010000002">
    <property type="protein sequence ID" value="GAA3997523.1"/>
    <property type="molecule type" value="Genomic_DNA"/>
</dbReference>
<keyword evidence="4 9" id="KW-0812">Transmembrane</keyword>
<proteinExistence type="predicted"/>
<evidence type="ECO:0000256" key="1">
    <source>
        <dbReference type="ARBA" id="ARBA00004167"/>
    </source>
</evidence>
<evidence type="ECO:0000259" key="10">
    <source>
        <dbReference type="Pfam" id="PF10099"/>
    </source>
</evidence>
<protein>
    <recommendedName>
        <fullName evidence="8">Regulator of SigK</fullName>
    </recommendedName>
    <alternativeName>
        <fullName evidence="7">Sigma-K anti-sigma factor RskA</fullName>
    </alternativeName>
</protein>
<dbReference type="RefSeq" id="WP_345070802.1">
    <property type="nucleotide sequence ID" value="NZ_BAABDJ010000002.1"/>
</dbReference>
<dbReference type="Proteomes" id="UP001500567">
    <property type="component" value="Unassembled WGS sequence"/>
</dbReference>
<evidence type="ECO:0000256" key="4">
    <source>
        <dbReference type="ARBA" id="ARBA00022692"/>
    </source>
</evidence>
<evidence type="ECO:0000313" key="11">
    <source>
        <dbReference type="EMBL" id="GAA3997523.1"/>
    </source>
</evidence>
<evidence type="ECO:0000256" key="6">
    <source>
        <dbReference type="ARBA" id="ARBA00023136"/>
    </source>
</evidence>
<comment type="subcellular location">
    <subcellularLocation>
        <location evidence="2">Cell membrane</location>
    </subcellularLocation>
    <subcellularLocation>
        <location evidence="1">Membrane</location>
        <topology evidence="1">Single-pass membrane protein</topology>
    </subcellularLocation>
</comment>
<name>A0ABP7RH98_9BACT</name>